<dbReference type="InterPro" id="IPR013538">
    <property type="entry name" value="ASHA1/2-like_C"/>
</dbReference>
<dbReference type="SUPFAM" id="SSF55961">
    <property type="entry name" value="Bet v1-like"/>
    <property type="match status" value="1"/>
</dbReference>
<keyword evidence="4" id="KW-1185">Reference proteome</keyword>
<dbReference type="RefSeq" id="WP_131565460.1">
    <property type="nucleotide sequence ID" value="NZ_JAINFK010000001.1"/>
</dbReference>
<evidence type="ECO:0000256" key="1">
    <source>
        <dbReference type="ARBA" id="ARBA00006817"/>
    </source>
</evidence>
<protein>
    <submittedName>
        <fullName evidence="3">SRPBCC domain-containing protein</fullName>
    </submittedName>
</protein>
<dbReference type="OrthoDB" id="9805228at2"/>
<comment type="caution">
    <text evidence="3">The sequence shown here is derived from an EMBL/GenBank/DDBJ whole genome shotgun (WGS) entry which is preliminary data.</text>
</comment>
<accession>A0A4R0PJE1</accession>
<feature type="domain" description="Activator of Hsp90 ATPase homologue 1/2-like C-terminal" evidence="2">
    <location>
        <begin position="14"/>
        <end position="140"/>
    </location>
</feature>
<dbReference type="EMBL" id="SJST01000001">
    <property type="protein sequence ID" value="TCD16520.1"/>
    <property type="molecule type" value="Genomic_DNA"/>
</dbReference>
<sequence length="141" mass="15325">MSDLSLTLRKTIPAPVETVFNAWLDAKMLSKFMMPGKDMTVPRAESDGREGGRFMVVMAAGENEIPHAGTYLEVTPHERIVFTWESPHSVDGSTVTLNFKPAGPSATDLTLTHVKFASEEARTNHQGGWAGILEKLAEVAG</sequence>
<gene>
    <name evidence="3" type="ORF">E0D97_03620</name>
</gene>
<reference evidence="3 4" key="1">
    <citation type="journal article" date="2015" name="Antonie Van Leeuwenhoek">
        <title>Oricola cellulosilytica gen. nov., sp. nov., a cellulose-degrading bacterium of the family Phyllobacteriaceae isolated from surface seashore water, and emended descriptions of Mesorhizobium loti and Phyllobacterium myrsinacearum.</title>
        <authorList>
            <person name="Hameed A."/>
            <person name="Shahina M."/>
            <person name="Lai W.A."/>
            <person name="Lin S.Y."/>
            <person name="Young L.S."/>
            <person name="Liu Y.C."/>
            <person name="Hsu Y.H."/>
            <person name="Young C.C."/>
        </authorList>
    </citation>
    <scope>NUCLEOTIDE SEQUENCE [LARGE SCALE GENOMIC DNA]</scope>
    <source>
        <strain evidence="3 4">KCTC 52183</strain>
    </source>
</reference>
<dbReference type="AlphaFoldDB" id="A0A4R0PJE1"/>
<dbReference type="InterPro" id="IPR023393">
    <property type="entry name" value="START-like_dom_sf"/>
</dbReference>
<organism evidence="3 4">
    <name type="scientific">Oricola cellulosilytica</name>
    <dbReference type="NCBI Taxonomy" id="1429082"/>
    <lineage>
        <taxon>Bacteria</taxon>
        <taxon>Pseudomonadati</taxon>
        <taxon>Pseudomonadota</taxon>
        <taxon>Alphaproteobacteria</taxon>
        <taxon>Hyphomicrobiales</taxon>
        <taxon>Ahrensiaceae</taxon>
        <taxon>Oricola</taxon>
    </lineage>
</organism>
<evidence type="ECO:0000259" key="2">
    <source>
        <dbReference type="Pfam" id="PF08327"/>
    </source>
</evidence>
<dbReference type="CDD" id="cd07814">
    <property type="entry name" value="SRPBCC_CalC_Aha1-like"/>
    <property type="match status" value="1"/>
</dbReference>
<evidence type="ECO:0000313" key="4">
    <source>
        <dbReference type="Proteomes" id="UP000291301"/>
    </source>
</evidence>
<proteinExistence type="inferred from homology"/>
<dbReference type="Proteomes" id="UP000291301">
    <property type="component" value="Unassembled WGS sequence"/>
</dbReference>
<name>A0A4R0PJE1_9HYPH</name>
<evidence type="ECO:0000313" key="3">
    <source>
        <dbReference type="EMBL" id="TCD16520.1"/>
    </source>
</evidence>
<comment type="similarity">
    <text evidence="1">Belongs to the AHA1 family.</text>
</comment>
<dbReference type="Gene3D" id="3.30.530.20">
    <property type="match status" value="1"/>
</dbReference>
<dbReference type="Pfam" id="PF08327">
    <property type="entry name" value="AHSA1"/>
    <property type="match status" value="1"/>
</dbReference>